<dbReference type="PANTHER" id="PTHR28019:SF2">
    <property type="entry name" value="CELL MEMBRANE PROTEIN YLR413W-RELATED"/>
    <property type="match status" value="1"/>
</dbReference>
<organism evidence="2 3">
    <name type="scientific">Jaapia argillacea MUCL 33604</name>
    <dbReference type="NCBI Taxonomy" id="933084"/>
    <lineage>
        <taxon>Eukaryota</taxon>
        <taxon>Fungi</taxon>
        <taxon>Dikarya</taxon>
        <taxon>Basidiomycota</taxon>
        <taxon>Agaricomycotina</taxon>
        <taxon>Agaricomycetes</taxon>
        <taxon>Agaricomycetidae</taxon>
        <taxon>Jaapiales</taxon>
        <taxon>Jaapiaceae</taxon>
        <taxon>Jaapia</taxon>
    </lineage>
</organism>
<keyword evidence="1" id="KW-1133">Transmembrane helix</keyword>
<feature type="transmembrane region" description="Helical" evidence="1">
    <location>
        <begin position="150"/>
        <end position="169"/>
    </location>
</feature>
<sequence length="257" mass="27488">MRGEICVGLGSFFSLAALFLLIFMQLGQINTSSLPRSIAMVKINVSTYGEALAQAFGDPIQGLYTSNASLPLEAQDGLRQLYEWGMYSHCAYVVPHEGICSNSSAGYRFTPYDAITNDMAANYSAFTNAIIPGDATFRDSGTLGSLSNSAYYLLLIGTITTALAFVLGLTRHTVTFLAATVFSLLSTILVLVGAAIWTSIVKKTESINAFVVGTPPSSIPLGFAVTMGTGIYLAWIAWACLVLAFIPYMLVSCTYRG</sequence>
<dbReference type="GO" id="GO:0051285">
    <property type="term" value="C:cell cortex of cell tip"/>
    <property type="evidence" value="ECO:0007669"/>
    <property type="project" value="TreeGrafter"/>
</dbReference>
<keyword evidence="3" id="KW-1185">Reference proteome</keyword>
<dbReference type="GO" id="GO:0031505">
    <property type="term" value="P:fungal-type cell wall organization"/>
    <property type="evidence" value="ECO:0007669"/>
    <property type="project" value="TreeGrafter"/>
</dbReference>
<accession>A0A067PU89</accession>
<dbReference type="Proteomes" id="UP000027265">
    <property type="component" value="Unassembled WGS sequence"/>
</dbReference>
<keyword evidence="1" id="KW-0472">Membrane</keyword>
<dbReference type="InterPro" id="IPR052413">
    <property type="entry name" value="SUR7_domain"/>
</dbReference>
<evidence type="ECO:0000256" key="1">
    <source>
        <dbReference type="SAM" id="Phobius"/>
    </source>
</evidence>
<dbReference type="InterPro" id="IPR009571">
    <property type="entry name" value="SUR7/Rim9-like_fungi"/>
</dbReference>
<dbReference type="AlphaFoldDB" id="A0A067PU89"/>
<feature type="transmembrane region" description="Helical" evidence="1">
    <location>
        <begin position="221"/>
        <end position="251"/>
    </location>
</feature>
<dbReference type="InParanoid" id="A0A067PU89"/>
<dbReference type="Gene3D" id="1.20.140.150">
    <property type="match status" value="1"/>
</dbReference>
<dbReference type="PANTHER" id="PTHR28019">
    <property type="entry name" value="CELL MEMBRANE PROTEIN YLR413W-RELATED"/>
    <property type="match status" value="1"/>
</dbReference>
<reference evidence="3" key="1">
    <citation type="journal article" date="2014" name="Proc. Natl. Acad. Sci. U.S.A.">
        <title>Extensive sampling of basidiomycete genomes demonstrates inadequacy of the white-rot/brown-rot paradigm for wood decay fungi.</title>
        <authorList>
            <person name="Riley R."/>
            <person name="Salamov A.A."/>
            <person name="Brown D.W."/>
            <person name="Nagy L.G."/>
            <person name="Floudas D."/>
            <person name="Held B.W."/>
            <person name="Levasseur A."/>
            <person name="Lombard V."/>
            <person name="Morin E."/>
            <person name="Otillar R."/>
            <person name="Lindquist E.A."/>
            <person name="Sun H."/>
            <person name="LaButti K.M."/>
            <person name="Schmutz J."/>
            <person name="Jabbour D."/>
            <person name="Luo H."/>
            <person name="Baker S.E."/>
            <person name="Pisabarro A.G."/>
            <person name="Walton J.D."/>
            <person name="Blanchette R.A."/>
            <person name="Henrissat B."/>
            <person name="Martin F."/>
            <person name="Cullen D."/>
            <person name="Hibbett D.S."/>
            <person name="Grigoriev I.V."/>
        </authorList>
    </citation>
    <scope>NUCLEOTIDE SEQUENCE [LARGE SCALE GENOMIC DNA]</scope>
    <source>
        <strain evidence="3">MUCL 33604</strain>
    </source>
</reference>
<dbReference type="EMBL" id="KL197727">
    <property type="protein sequence ID" value="KDQ54852.1"/>
    <property type="molecule type" value="Genomic_DNA"/>
</dbReference>
<feature type="transmembrane region" description="Helical" evidence="1">
    <location>
        <begin position="176"/>
        <end position="201"/>
    </location>
</feature>
<dbReference type="HOGENOM" id="CLU_094315_0_0_1"/>
<dbReference type="GO" id="GO:0005886">
    <property type="term" value="C:plasma membrane"/>
    <property type="evidence" value="ECO:0007669"/>
    <property type="project" value="InterPro"/>
</dbReference>
<proteinExistence type="predicted"/>
<gene>
    <name evidence="2" type="ORF">JAAARDRAFT_37963</name>
</gene>
<evidence type="ECO:0000313" key="2">
    <source>
        <dbReference type="EMBL" id="KDQ54852.1"/>
    </source>
</evidence>
<evidence type="ECO:0000313" key="3">
    <source>
        <dbReference type="Proteomes" id="UP000027265"/>
    </source>
</evidence>
<name>A0A067PU89_9AGAM</name>
<evidence type="ECO:0008006" key="4">
    <source>
        <dbReference type="Google" id="ProtNLM"/>
    </source>
</evidence>
<keyword evidence="1" id="KW-0812">Transmembrane</keyword>
<dbReference type="OrthoDB" id="3349852at2759"/>
<protein>
    <recommendedName>
        <fullName evidence="4">Actin cortical patch SUR7/pH-response regulator PalI</fullName>
    </recommendedName>
</protein>
<dbReference type="Pfam" id="PF06687">
    <property type="entry name" value="SUR7"/>
    <property type="match status" value="1"/>
</dbReference>